<proteinExistence type="predicted"/>
<dbReference type="AlphaFoldDB" id="G6Y3Y8"/>
<dbReference type="EMBL" id="AGSN01000041">
    <property type="protein sequence ID" value="EHH13545.1"/>
    <property type="molecule type" value="Genomic_DNA"/>
</dbReference>
<feature type="non-terminal residue" evidence="1">
    <location>
        <position position="1"/>
    </location>
</feature>
<evidence type="ECO:0000313" key="2">
    <source>
        <dbReference type="Proteomes" id="UP000002949"/>
    </source>
</evidence>
<keyword evidence="2" id="KW-1185">Reference proteome</keyword>
<dbReference type="Proteomes" id="UP000002949">
    <property type="component" value="Unassembled WGS sequence"/>
</dbReference>
<evidence type="ECO:0000313" key="1">
    <source>
        <dbReference type="EMBL" id="EHH13545.1"/>
    </source>
</evidence>
<reference evidence="1 2" key="1">
    <citation type="journal article" date="2012" name="J. Bacteriol.">
        <title>Draft Genome Sequence of Plant Growth-Promoting Rhizobium Mesorhizobium amorphae, Isolated from Zinc-Lead Mine Tailings.</title>
        <authorList>
            <person name="Hao X."/>
            <person name="Lin Y."/>
            <person name="Johnstone L."/>
            <person name="Baltrus D.A."/>
            <person name="Miller S.J."/>
            <person name="Wei G."/>
            <person name="Rensing C."/>
        </authorList>
    </citation>
    <scope>NUCLEOTIDE SEQUENCE [LARGE SCALE GENOMIC DNA]</scope>
    <source>
        <strain evidence="1 2">CCNWGS0123</strain>
    </source>
</reference>
<organism evidence="1 2">
    <name type="scientific">Mesorhizobium amorphae CCNWGS0123</name>
    <dbReference type="NCBI Taxonomy" id="1082933"/>
    <lineage>
        <taxon>Bacteria</taxon>
        <taxon>Pseudomonadati</taxon>
        <taxon>Pseudomonadota</taxon>
        <taxon>Alphaproteobacteria</taxon>
        <taxon>Hyphomicrobiales</taxon>
        <taxon>Phyllobacteriaceae</taxon>
        <taxon>Mesorhizobium</taxon>
    </lineage>
</organism>
<protein>
    <submittedName>
        <fullName evidence="1">Uncharacterized protein</fullName>
    </submittedName>
</protein>
<sequence>NAGGLERREGVARLEFQPAGGAFLFRGVVW</sequence>
<name>G6Y3Y8_9HYPH</name>
<gene>
    <name evidence="1" type="ORF">MEA186_03204</name>
</gene>
<accession>G6Y3Y8</accession>